<organism evidence="3 4">
    <name type="scientific">Ascochyta lentis</name>
    <dbReference type="NCBI Taxonomy" id="205686"/>
    <lineage>
        <taxon>Eukaryota</taxon>
        <taxon>Fungi</taxon>
        <taxon>Dikarya</taxon>
        <taxon>Ascomycota</taxon>
        <taxon>Pezizomycotina</taxon>
        <taxon>Dothideomycetes</taxon>
        <taxon>Pleosporomycetidae</taxon>
        <taxon>Pleosporales</taxon>
        <taxon>Pleosporineae</taxon>
        <taxon>Didymellaceae</taxon>
        <taxon>Ascochyta</taxon>
    </lineage>
</organism>
<dbReference type="Proteomes" id="UP000651452">
    <property type="component" value="Unassembled WGS sequence"/>
</dbReference>
<keyword evidence="2" id="KW-0560">Oxidoreductase</keyword>
<comment type="similarity">
    <text evidence="1">Belongs to the short-chain dehydrogenases/reductases (SDR) family.</text>
</comment>
<evidence type="ECO:0008006" key="5">
    <source>
        <dbReference type="Google" id="ProtNLM"/>
    </source>
</evidence>
<reference evidence="3" key="1">
    <citation type="submission" date="2018-12" db="EMBL/GenBank/DDBJ databases">
        <authorList>
            <person name="Syme R.A."/>
            <person name="Farfan-Caceres L."/>
            <person name="Lichtenzveig J."/>
        </authorList>
    </citation>
    <scope>NUCLEOTIDE SEQUENCE</scope>
    <source>
        <strain evidence="3">Al4</strain>
    </source>
</reference>
<name>A0A8H7IZ24_9PLEO</name>
<gene>
    <name evidence="3" type="ORF">EKO04_008667</name>
</gene>
<dbReference type="PANTHER" id="PTHR42760:SF37">
    <property type="entry name" value="CLAVALDEHYDE DEHYDROGENASE"/>
    <property type="match status" value="1"/>
</dbReference>
<protein>
    <recommendedName>
        <fullName evidence="5">NAD(P)-binding protein</fullName>
    </recommendedName>
</protein>
<dbReference type="GO" id="GO:0016616">
    <property type="term" value="F:oxidoreductase activity, acting on the CH-OH group of donors, NAD or NADP as acceptor"/>
    <property type="evidence" value="ECO:0007669"/>
    <property type="project" value="TreeGrafter"/>
</dbReference>
<dbReference type="AlphaFoldDB" id="A0A8H7IZ24"/>
<evidence type="ECO:0000313" key="4">
    <source>
        <dbReference type="Proteomes" id="UP000651452"/>
    </source>
</evidence>
<evidence type="ECO:0000256" key="2">
    <source>
        <dbReference type="ARBA" id="ARBA00023002"/>
    </source>
</evidence>
<dbReference type="Pfam" id="PF00106">
    <property type="entry name" value="adh_short"/>
    <property type="match status" value="1"/>
</dbReference>
<keyword evidence="4" id="KW-1185">Reference proteome</keyword>
<dbReference type="CDD" id="cd05233">
    <property type="entry name" value="SDR_c"/>
    <property type="match status" value="1"/>
</dbReference>
<accession>A0A8H7IZ24</accession>
<dbReference type="Gene3D" id="3.40.50.720">
    <property type="entry name" value="NAD(P)-binding Rossmann-like Domain"/>
    <property type="match status" value="1"/>
</dbReference>
<comment type="caution">
    <text evidence="3">The sequence shown here is derived from an EMBL/GenBank/DDBJ whole genome shotgun (WGS) entry which is preliminary data.</text>
</comment>
<sequence length="315" mass="34187">MDLSNAALPAHYGLNFTPTFHSKIPANIDPDSVTLPTPFIVVVTGAGKGLGYNISLAFARAGCSGIAISSRTSSDLDTLESEIIKIAEKKKSSIEILKFVCDVQSSSSVADLENRVRTKWDRVDVVMANAGIMSKYIEPSSSESKSNLPQGLVQDEDWERVMDINLNGVWRVSRAFLPLLSESKDGPQTLISSCSMAAHSVVSELTPVAYNMSKMAVMRLMECVANDHGKEGVQAFALHPGAVVTPQTKGHAGDAWSGILADDEGLAGAFCVWLSKEKREWLSGRFVSCNWDVEELEGMKGRVQEGDLLKYRMAV</sequence>
<dbReference type="PRINTS" id="PR00081">
    <property type="entry name" value="GDHRDH"/>
</dbReference>
<proteinExistence type="inferred from homology"/>
<dbReference type="OrthoDB" id="1933717at2759"/>
<dbReference type="InterPro" id="IPR036291">
    <property type="entry name" value="NAD(P)-bd_dom_sf"/>
</dbReference>
<reference evidence="3" key="2">
    <citation type="submission" date="2020-09" db="EMBL/GenBank/DDBJ databases">
        <title>Reference genome assembly for Australian Ascochyta lentis isolate Al4.</title>
        <authorList>
            <person name="Lee R.C."/>
            <person name="Farfan-Caceres L.M."/>
            <person name="Debler J.W."/>
            <person name="Williams A.H."/>
            <person name="Henares B.M."/>
        </authorList>
    </citation>
    <scope>NUCLEOTIDE SEQUENCE</scope>
    <source>
        <strain evidence="3">Al4</strain>
    </source>
</reference>
<dbReference type="PANTHER" id="PTHR42760">
    <property type="entry name" value="SHORT-CHAIN DEHYDROGENASES/REDUCTASES FAMILY MEMBER"/>
    <property type="match status" value="1"/>
</dbReference>
<evidence type="ECO:0000313" key="3">
    <source>
        <dbReference type="EMBL" id="KAF9693440.1"/>
    </source>
</evidence>
<dbReference type="EMBL" id="RZGK01000016">
    <property type="protein sequence ID" value="KAF9693440.1"/>
    <property type="molecule type" value="Genomic_DNA"/>
</dbReference>
<dbReference type="InterPro" id="IPR002347">
    <property type="entry name" value="SDR_fam"/>
</dbReference>
<dbReference type="SUPFAM" id="SSF51735">
    <property type="entry name" value="NAD(P)-binding Rossmann-fold domains"/>
    <property type="match status" value="1"/>
</dbReference>
<evidence type="ECO:0000256" key="1">
    <source>
        <dbReference type="ARBA" id="ARBA00006484"/>
    </source>
</evidence>